<name>A0ABV9FNJ9_9NOCA</name>
<dbReference type="EMBL" id="JBHSFO010000001">
    <property type="protein sequence ID" value="MFC4602590.1"/>
    <property type="molecule type" value="Genomic_DNA"/>
</dbReference>
<dbReference type="Proteomes" id="UP001595914">
    <property type="component" value="Unassembled WGS sequence"/>
</dbReference>
<accession>A0ABV9FNJ9</accession>
<proteinExistence type="predicted"/>
<comment type="caution">
    <text evidence="1">The sequence shown here is derived from an EMBL/GenBank/DDBJ whole genome shotgun (WGS) entry which is preliminary data.</text>
</comment>
<keyword evidence="2" id="KW-1185">Reference proteome</keyword>
<reference evidence="2" key="1">
    <citation type="journal article" date="2019" name="Int. J. Syst. Evol. Microbiol.">
        <title>The Global Catalogue of Microorganisms (GCM) 10K type strain sequencing project: providing services to taxonomists for standard genome sequencing and annotation.</title>
        <authorList>
            <consortium name="The Broad Institute Genomics Platform"/>
            <consortium name="The Broad Institute Genome Sequencing Center for Infectious Disease"/>
            <person name="Wu L."/>
            <person name="Ma J."/>
        </authorList>
    </citation>
    <scope>NUCLEOTIDE SEQUENCE [LARGE SCALE GENOMIC DNA]</scope>
    <source>
        <strain evidence="2">CCUG 54520</strain>
    </source>
</reference>
<dbReference type="RefSeq" id="WP_378413848.1">
    <property type="nucleotide sequence ID" value="NZ_JBHSFO010000001.1"/>
</dbReference>
<organism evidence="1 2">
    <name type="scientific">Rhodococcus kronopolitis</name>
    <dbReference type="NCBI Taxonomy" id="1460226"/>
    <lineage>
        <taxon>Bacteria</taxon>
        <taxon>Bacillati</taxon>
        <taxon>Actinomycetota</taxon>
        <taxon>Actinomycetes</taxon>
        <taxon>Mycobacteriales</taxon>
        <taxon>Nocardiaceae</taxon>
        <taxon>Rhodococcus</taxon>
    </lineage>
</organism>
<evidence type="ECO:0000313" key="2">
    <source>
        <dbReference type="Proteomes" id="UP001595914"/>
    </source>
</evidence>
<evidence type="ECO:0000313" key="1">
    <source>
        <dbReference type="EMBL" id="MFC4602590.1"/>
    </source>
</evidence>
<sequence>MVIAAVWADSSARTRATTARPRVTWSIAEARIITWPTGVVSAGPAAVATETNDVTRASSSATPAPTSVEAAVRTVAIS</sequence>
<gene>
    <name evidence="1" type="ORF">ACFO6S_02670</name>
</gene>
<protein>
    <submittedName>
        <fullName evidence="1">Uncharacterized protein</fullName>
    </submittedName>
</protein>